<feature type="transmembrane region" description="Helical" evidence="1">
    <location>
        <begin position="2618"/>
        <end position="2634"/>
    </location>
</feature>
<gene>
    <name evidence="4" type="ORF">PSON_ATCC_30995.1.T0010534</name>
</gene>
<evidence type="ECO:0000313" key="5">
    <source>
        <dbReference type="Proteomes" id="UP000692954"/>
    </source>
</evidence>
<dbReference type="Proteomes" id="UP000692954">
    <property type="component" value="Unassembled WGS sequence"/>
</dbReference>
<comment type="caution">
    <text evidence="4">The sequence shown here is derived from an EMBL/GenBank/DDBJ whole genome shotgun (WGS) entry which is preliminary data.</text>
</comment>
<evidence type="ECO:0000313" key="4">
    <source>
        <dbReference type="EMBL" id="CAD8046285.1"/>
    </source>
</evidence>
<feature type="domain" description="EGF-like" evidence="3">
    <location>
        <begin position="674"/>
        <end position="730"/>
    </location>
</feature>
<evidence type="ECO:0000256" key="1">
    <source>
        <dbReference type="SAM" id="Phobius"/>
    </source>
</evidence>
<feature type="transmembrane region" description="Helical" evidence="1">
    <location>
        <begin position="2547"/>
        <end position="2565"/>
    </location>
</feature>
<dbReference type="EMBL" id="CAJJDN010000001">
    <property type="protein sequence ID" value="CAD8046285.1"/>
    <property type="molecule type" value="Genomic_DNA"/>
</dbReference>
<keyword evidence="5" id="KW-1185">Reference proteome</keyword>
<proteinExistence type="predicted"/>
<feature type="transmembrane region" description="Helical" evidence="1">
    <location>
        <begin position="2456"/>
        <end position="2480"/>
    </location>
</feature>
<name>A0A8S1JVX4_9CILI</name>
<feature type="domain" description="EGF-like" evidence="3">
    <location>
        <begin position="767"/>
        <end position="805"/>
    </location>
</feature>
<dbReference type="SMART" id="SM00181">
    <property type="entry name" value="EGF"/>
    <property type="match status" value="3"/>
</dbReference>
<keyword evidence="1" id="KW-0812">Transmembrane</keyword>
<feature type="transmembrane region" description="Helical" evidence="1">
    <location>
        <begin position="2409"/>
        <end position="2432"/>
    </location>
</feature>
<evidence type="ECO:0000259" key="3">
    <source>
        <dbReference type="SMART" id="SM00181"/>
    </source>
</evidence>
<evidence type="ECO:0000256" key="2">
    <source>
        <dbReference type="SAM" id="SignalP"/>
    </source>
</evidence>
<feature type="chain" id="PRO_5035746383" description="EGF-like domain-containing protein" evidence="2">
    <location>
        <begin position="17"/>
        <end position="2811"/>
    </location>
</feature>
<sequence length="2811" mass="327975">MILIFSLCLIFRVIEGQFGTVNPIQQNYQYEYQMIDWNNSLYFTVEQKYTPASYSYTSLQMNNANNYIIFAIQNGKVSESNVSYVFLQYLKIDTTMKTLTHYFEIITQKQSYIQQFLVSNLNYEGYWYCLEIRNDAILKSLNITFYQSSNKNVIFQKTFQNEYFAITDYFSFYIGDSKISKSLGYYQFQGVIKFQLITSSTRFIATTQKTCSSNSGYAMRNQFNFTIEQYYEFTIKELISRSYGITTWVKIEENKGVNNNYINVMHIQQNPNKNYQTQIGGRIAQVAYFINSTIQVIEIIYQTFSFPSIPKLSNTGDPLEKIVTYQIGVQYSLYNWHYFSYSFRNNQISLNLNFVQQNYQFSKTITNVNQFSDLMLIIHLGGTLADRSIASGQFNLAYFYTCLTTYTPKCHYSCSTCTGPQLNQCLSCTTASNRQLSFDFKCICKPGYLDINVNSCYQVSTSTVQDNLVQLSTKKEYDLEYPIIVCSYGYFKYEDVCYACPKLTKLYFCPECIQYPNSWVYNPICTMNYQQYNNSENNTFTQDIIVPISILSINLDPYAIYLFNNEELSFCSFCNNLCLSYPYASDCQQSNYYHLQQKIMVICKYDAIMLDGECKSCQSSCQKCVYINLQLICLDNYPTQVLYPRCQQVQPNKCTQCYDNDNYFLNMEQNDCYPCQIPNCKYCFQYLKSDINYNTIFQHQPFNYDQEDLSVACALCKNGFIFNFVSEQCERNVYPLGISCQSYYINQQGKEICIIDQNFSLSNSILDCRQYLTKCLSCIKIQSNQYYCIQCESGYYLHYQYGLCMSCLDYNSVYQECEQYQWFEPLFKLQLTPFIFSLTKQHPGSQILDSLKLRVKKCITTYDIVSDTLCQQADSQNCEFYDKGCRTCSSTNEGTKRLTILNLKCSDCPYFCEYCKPRQNQEIYLINPYLITTTLTKELTYRCLQKSTTHNYIFFDNRLQLPRRCSLEVPKCELHHSQNFTNFKNFYTNQIQLESSNNQKYYNLRSSSGFTFFINSSSTNLVEQSFFNLHDVPNNYISLIFSLRTSKLIYYSQNISYGFIFGKLRFLNFQEIQFKQTSILFSQTQSSMLVFESLSIISLLFENCIFQDTNTTFSNYYEIFDTTTVERSYQIAVQNPNQINFTNVLFQNIALFNTTFLNLTNINKSITQLDFIILQNVTFQNCSFSQTNFLSLLDMNQYHNISIIQLKFIDCNFSESYFINNFGLELKGNFRLQNLVIKNCLIRNSALITIPITDMTSIIDIDLQNVQFYNSDLIRLSSKAFVQNIKVCNSFISNSKIIHKIKSLISYTKEEYSFENLQIFDCYYQEFNIISIPQYSFEDIRVTLKNIQIYNLHSLNQNLNFNFYFFQFQVTQIIMEYIKLIRQPGSIEFFIKNCEYVSISEVKIISNITKISSNMNIIKEQSLNTIFIIEAQIIKLNQIVLQDQLSVNVIFFQLNLIKLQDKLDACLKIQNIIFENIQLIKVSFSEISTIFYITSLIKQNIFITNSQFNGIFLNEFVQDTKISSAAIAVIVSELSMLQLEQNQINDVVVLNSSNSIFLIQTYQTILLNITSVNINQVQSYINKYQQEQILQFDLLGASALINSQGGLFNFQTQQLIIKQCHFENIIGLEGGVVSITTKFFGLIDIQTTIFNNSSTNVQRSQEGRGGSIYINSENSYLNLFIKDSIFLNSTSGLKGGVLYIKPSKYQCQLKLQNVTFKDVFAVFYSAIFFQVSNTNIDSISSIELIDIEIENSLQQLLLFFKSYSIDLNNYQIYQESAMFSLQNVVISLYDFKVSGYFAQPILYLIFAKRLYLERIVVYNLNSFLSHLIYIENLSSVKSALYIKSTLISNFNELDMNKINKFNNIEKINLNIFNTNDITNFSSLVEIDLNNNITSAQVVSMQLYNNNCKACQLGLLYINNKQLVHKINLINLQFFKNICGLGSCLCLNSIISQIFHLITKSIFSHNSAQNGGAINLSNFRLKIHKSVFLSNNALVSGGAIYYKTVDNSQLLEFKDVSLISNQADIGGAIYDKTLFSLNLMTILLIDNKAYYFANNIATEPTELQLQINNKPTIKQNLKEGNKTIQIIKYFNKSKPAKFIYMPSGISLSNYQKFNFKTSSYTILNYSYILQSMNCLNEQIFDLKQTKCLLNVSQIFLDKLIQLSNNSEIKSIIFNEFEQNYDLNDLIFILDPYLSDQSYLQVDIQCNSIVSKEYQMRFYLKTFVCQIGEYFESQKCIKCDNIQGFYSVEVKSTSCSRMNIQMIKNTTGAMIELQPGYWRPSFRSNYIEKCNKYPIRCLGGWDVSDNSCAIGSHGALCEECDLFNIRGQGSYLNNKESYCQKCGRFSLQLIFMILESLWIMLLIILTVRSNTLSNKQLFKFKCLYRHYQTIYKQMMDQTSTLIKMTNNNFQILSLISTLQITIFSNLSNIVLFLGDSTYLVTYQLDCSIPSLVTIQYEYTHFIIILLLPLFHFACCSFLFLIILIKKYVTFSKSYIFSSIIYLYCLNLQNIMKWGVSLITKRHLSGIDWIQANVASKFDTDSHRIWSQRFIYPILIFIGLLIPAFLFFQMRKIKNFLDDRSSIQKFSFLYNEYTSKSYYWEILKMLQKISIILIVNYFEQQILIKGIFMFLIVLIYYKLCLEIQPYKLQSISQIDGKISFLLSITLICSLLLYVIQQEEINYLNYPTQIIILFLIYKQTVLLLKRIFVVYLQRLNLQLDSLRKLIIFKFPKVNIQYACLKPYLMLRKEQEERIQMRFKMIRQFFKTKNRQIKEKNMYLSNTYRESSLIGFHHSTFSSSRPLYTAEHGQILKSNE</sequence>
<feature type="domain" description="EGF-like" evidence="3">
    <location>
        <begin position="416"/>
        <end position="457"/>
    </location>
</feature>
<keyword evidence="1" id="KW-1133">Transmembrane helix</keyword>
<organism evidence="4 5">
    <name type="scientific">Paramecium sonneborni</name>
    <dbReference type="NCBI Taxonomy" id="65129"/>
    <lineage>
        <taxon>Eukaryota</taxon>
        <taxon>Sar</taxon>
        <taxon>Alveolata</taxon>
        <taxon>Ciliophora</taxon>
        <taxon>Intramacronucleata</taxon>
        <taxon>Oligohymenophorea</taxon>
        <taxon>Peniculida</taxon>
        <taxon>Parameciidae</taxon>
        <taxon>Paramecium</taxon>
    </lineage>
</organism>
<reference evidence="4" key="1">
    <citation type="submission" date="2021-01" db="EMBL/GenBank/DDBJ databases">
        <authorList>
            <consortium name="Genoscope - CEA"/>
            <person name="William W."/>
        </authorList>
    </citation>
    <scope>NUCLEOTIDE SEQUENCE</scope>
</reference>
<accession>A0A8S1JVX4</accession>
<feature type="transmembrane region" description="Helical" evidence="1">
    <location>
        <begin position="2679"/>
        <end position="2700"/>
    </location>
</feature>
<feature type="transmembrane region" description="Helical" evidence="1">
    <location>
        <begin position="2492"/>
        <end position="2509"/>
    </location>
</feature>
<keyword evidence="2" id="KW-0732">Signal</keyword>
<dbReference type="CDD" id="cd00064">
    <property type="entry name" value="FU"/>
    <property type="match status" value="1"/>
</dbReference>
<keyword evidence="1" id="KW-0472">Membrane</keyword>
<dbReference type="PANTHER" id="PTHR11319">
    <property type="entry name" value="G PROTEIN-COUPLED RECEPTOR-RELATED"/>
    <property type="match status" value="1"/>
</dbReference>
<feature type="transmembrane region" description="Helical" evidence="1">
    <location>
        <begin position="2343"/>
        <end position="2365"/>
    </location>
</feature>
<dbReference type="OrthoDB" id="300606at2759"/>
<feature type="signal peptide" evidence="2">
    <location>
        <begin position="1"/>
        <end position="16"/>
    </location>
</feature>
<protein>
    <recommendedName>
        <fullName evidence="3">EGF-like domain-containing protein</fullName>
    </recommendedName>
</protein>
<dbReference type="InterPro" id="IPR000742">
    <property type="entry name" value="EGF"/>
</dbReference>
<feature type="transmembrane region" description="Helical" evidence="1">
    <location>
        <begin position="2655"/>
        <end position="2673"/>
    </location>
</feature>
<dbReference type="InterPro" id="IPR006212">
    <property type="entry name" value="Furin_repeat"/>
</dbReference>
<dbReference type="PANTHER" id="PTHR11319:SF35">
    <property type="entry name" value="OUTER MEMBRANE PROTEIN PMPC-RELATED"/>
    <property type="match status" value="1"/>
</dbReference>